<keyword evidence="2" id="KW-1185">Reference proteome</keyword>
<comment type="caution">
    <text evidence="1">The sequence shown here is derived from an EMBL/GenBank/DDBJ whole genome shotgun (WGS) entry which is preliminary data.</text>
</comment>
<reference evidence="1" key="1">
    <citation type="submission" date="2023-07" db="EMBL/GenBank/DDBJ databases">
        <title>draft genome sequence of fig (Ficus carica).</title>
        <authorList>
            <person name="Takahashi T."/>
            <person name="Nishimura K."/>
        </authorList>
    </citation>
    <scope>NUCLEOTIDE SEQUENCE</scope>
</reference>
<proteinExistence type="predicted"/>
<dbReference type="AlphaFoldDB" id="A0AA88DLS1"/>
<dbReference type="EMBL" id="BTGU01000071">
    <property type="protein sequence ID" value="GMN57661.1"/>
    <property type="molecule type" value="Genomic_DNA"/>
</dbReference>
<dbReference type="Proteomes" id="UP001187192">
    <property type="component" value="Unassembled WGS sequence"/>
</dbReference>
<gene>
    <name evidence="1" type="ORF">TIFTF001_026769</name>
</gene>
<accession>A0AA88DLS1</accession>
<evidence type="ECO:0000313" key="2">
    <source>
        <dbReference type="Proteomes" id="UP001187192"/>
    </source>
</evidence>
<protein>
    <submittedName>
        <fullName evidence="1">Uncharacterized protein</fullName>
    </submittedName>
</protein>
<sequence length="65" mass="7479">MEPRIFDGTQGATALAEWRHDMEFLFRLYYVGAHLQVMLARRRLVGGARAWWLSIGVTPPSQFSL</sequence>
<name>A0AA88DLS1_FICCA</name>
<evidence type="ECO:0000313" key="1">
    <source>
        <dbReference type="EMBL" id="GMN57661.1"/>
    </source>
</evidence>
<organism evidence="1 2">
    <name type="scientific">Ficus carica</name>
    <name type="common">Common fig</name>
    <dbReference type="NCBI Taxonomy" id="3494"/>
    <lineage>
        <taxon>Eukaryota</taxon>
        <taxon>Viridiplantae</taxon>
        <taxon>Streptophyta</taxon>
        <taxon>Embryophyta</taxon>
        <taxon>Tracheophyta</taxon>
        <taxon>Spermatophyta</taxon>
        <taxon>Magnoliopsida</taxon>
        <taxon>eudicotyledons</taxon>
        <taxon>Gunneridae</taxon>
        <taxon>Pentapetalae</taxon>
        <taxon>rosids</taxon>
        <taxon>fabids</taxon>
        <taxon>Rosales</taxon>
        <taxon>Moraceae</taxon>
        <taxon>Ficeae</taxon>
        <taxon>Ficus</taxon>
    </lineage>
</organism>